<dbReference type="GO" id="GO:0042149">
    <property type="term" value="P:cellular response to glucose starvation"/>
    <property type="evidence" value="ECO:0007669"/>
    <property type="project" value="TreeGrafter"/>
</dbReference>
<organism evidence="3 4">
    <name type="scientific">Antrodiella citrinella</name>
    <dbReference type="NCBI Taxonomy" id="2447956"/>
    <lineage>
        <taxon>Eukaryota</taxon>
        <taxon>Fungi</taxon>
        <taxon>Dikarya</taxon>
        <taxon>Basidiomycota</taxon>
        <taxon>Agaricomycotina</taxon>
        <taxon>Agaricomycetes</taxon>
        <taxon>Polyporales</taxon>
        <taxon>Steccherinaceae</taxon>
        <taxon>Antrodiella</taxon>
    </lineage>
</organism>
<dbReference type="InterPro" id="IPR013860">
    <property type="entry name" value="AreA_GATA"/>
</dbReference>
<feature type="compositionally biased region" description="Low complexity" evidence="1">
    <location>
        <begin position="363"/>
        <end position="378"/>
    </location>
</feature>
<feature type="region of interest" description="Disordered" evidence="1">
    <location>
        <begin position="292"/>
        <end position="411"/>
    </location>
</feature>
<dbReference type="GO" id="GO:0007039">
    <property type="term" value="P:protein catabolic process in the vacuole"/>
    <property type="evidence" value="ECO:0007669"/>
    <property type="project" value="TreeGrafter"/>
</dbReference>
<comment type="caution">
    <text evidence="3">The sequence shown here is derived from an EMBL/GenBank/DDBJ whole genome shotgun (WGS) entry which is preliminary data.</text>
</comment>
<gene>
    <name evidence="3" type="ORF">EUX98_g9135</name>
</gene>
<feature type="compositionally biased region" description="Polar residues" evidence="1">
    <location>
        <begin position="949"/>
        <end position="960"/>
    </location>
</feature>
<feature type="compositionally biased region" description="Basic and acidic residues" evidence="1">
    <location>
        <begin position="881"/>
        <end position="891"/>
    </location>
</feature>
<evidence type="ECO:0000313" key="3">
    <source>
        <dbReference type="EMBL" id="THH17439.1"/>
    </source>
</evidence>
<feature type="compositionally biased region" description="Polar residues" evidence="1">
    <location>
        <begin position="243"/>
        <end position="266"/>
    </location>
</feature>
<feature type="compositionally biased region" description="Polar residues" evidence="1">
    <location>
        <begin position="794"/>
        <end position="806"/>
    </location>
</feature>
<dbReference type="GO" id="GO:0005773">
    <property type="term" value="C:vacuole"/>
    <property type="evidence" value="ECO:0007669"/>
    <property type="project" value="GOC"/>
</dbReference>
<name>A0A4S4LXS2_9APHY</name>
<feature type="domain" description="Nitrogen regulatory protein areA GATA-like" evidence="2">
    <location>
        <begin position="52"/>
        <end position="79"/>
    </location>
</feature>
<feature type="compositionally biased region" description="Low complexity" evidence="1">
    <location>
        <begin position="998"/>
        <end position="1013"/>
    </location>
</feature>
<feature type="region of interest" description="Disordered" evidence="1">
    <location>
        <begin position="561"/>
        <end position="589"/>
    </location>
</feature>
<dbReference type="PANTHER" id="PTHR28051">
    <property type="entry name" value="PROTEIN MTL1-RELATED"/>
    <property type="match status" value="1"/>
</dbReference>
<sequence>MPVTATITSYLPTLLASVSNTTAPDDSTLSNLAQGQVDYLSHEWREEDVWQSWRNMTRQKNAIANGMRLENASWRTWWKQRNKLKTISPETLNWLKDSDVTWLYGPLHVGSDWTKYTTHKPSHGRKNSVDEASCTRMIGHPSSPNLMGKKPILKRRSITQLLSLPASPFFDQEDSDENDETEEEQELMRPPLMHTKSDTHISWRSRPYRKNSPPRITAADLQQYQAPTQSSTPAAEVMTVRSMTNSSDASNSTGSEQDLSAGSSNGVDPVSKKKHISFNTFVEQCIAIEKPKSKRRKSFVGTRSSSLGFFPHSSGYDDGYDEDSEVGYEYESDEPSSFYVGDRAGMGSDSEDEDDDVLEMRTSSSRSRSSSSSRSRQSPLAHSHDPPSTSPQPSSSVYGARPPIVRQGSMDRDRVTIAPIAPTILKTIGVGNNLSSSHHEGRNHVPKEVDLVYVPPSNSIYSLPSTPSNGHEDIYHYQESYFTLGGPSTVASRHSLLTHNSYIGPSHSHNDYPTASSSRQYPSSPHPVFNHHQYTESPQMIMEEPAAHPDAYDYFGGPDLGEDFGERGAEQRRHHTRRRRSYSDAGNDDLVGLHDGSGMLRYAHGGAASVTMGRSSSLSGDHIWPGVVGAQVGTSPRHSSEVPSVIVNEVTGAMEERTERSPMSTSPVSRSPPTAPTVIPIAIKTTPVHDASSISFSHSISNPSPVSRIIGGTPSAYPRRQDSDPAYLSPPDAALSGRGRSPQRSSHSGSTTTGSYSHSSDSRSESRGRSSTRTSSFSDHERSGSRSSRGTNSPLGSISPTGSNTMAAGGRGRDRERDKSGESRIIRKPVEGGEEERRGRDRSGRRLGESMSPPSLVGSPARKPTELVDYQPYTPELLGAHLEKMDRDQKDQAQAQGTTSPPSSISGSSTASSTTIGPHDVAERVTRRPSVSSIPIPEPIPEEEELTRSRQSTPANSPTTALALHPSVLPIPVPPILQTQSSLSPQFARAPKSPPVLPVTSPSEATATATTCPPLSPTNLQRSSERVVKGLPEEAQQTGTLVGRAAEIVSSARGFLGSIWAGGVAGTN</sequence>
<dbReference type="Proteomes" id="UP000308730">
    <property type="component" value="Unassembled WGS sequence"/>
</dbReference>
<feature type="region of interest" description="Disordered" evidence="1">
    <location>
        <begin position="501"/>
        <end position="523"/>
    </location>
</feature>
<evidence type="ECO:0000313" key="4">
    <source>
        <dbReference type="Proteomes" id="UP000308730"/>
    </source>
</evidence>
<accession>A0A4S4LXS2</accession>
<dbReference type="InterPro" id="IPR052292">
    <property type="entry name" value="Glucose_repression_reg"/>
</dbReference>
<feature type="compositionally biased region" description="Low complexity" evidence="1">
    <location>
        <begin position="897"/>
        <end position="918"/>
    </location>
</feature>
<feature type="compositionally biased region" description="Polar residues" evidence="1">
    <location>
        <begin position="661"/>
        <end position="671"/>
    </location>
</feature>
<feature type="region of interest" description="Disordered" evidence="1">
    <location>
        <begin position="986"/>
        <end position="1023"/>
    </location>
</feature>
<feature type="region of interest" description="Disordered" evidence="1">
    <location>
        <begin position="654"/>
        <end position="677"/>
    </location>
</feature>
<reference evidence="3 4" key="1">
    <citation type="submission" date="2019-02" db="EMBL/GenBank/DDBJ databases">
        <title>Genome sequencing of the rare red list fungi Antrodiella citrinella (Flaviporus citrinellus).</title>
        <authorList>
            <person name="Buettner E."/>
            <person name="Kellner H."/>
        </authorList>
    </citation>
    <scope>NUCLEOTIDE SEQUENCE [LARGE SCALE GENOMIC DNA]</scope>
    <source>
        <strain evidence="3 4">DSM 108506</strain>
    </source>
</reference>
<keyword evidence="4" id="KW-1185">Reference proteome</keyword>
<proteinExistence type="predicted"/>
<evidence type="ECO:0000256" key="1">
    <source>
        <dbReference type="SAM" id="MobiDB-lite"/>
    </source>
</evidence>
<dbReference type="AlphaFoldDB" id="A0A4S4LXS2"/>
<feature type="compositionally biased region" description="Low complexity" evidence="1">
    <location>
        <begin position="744"/>
        <end position="759"/>
    </location>
</feature>
<dbReference type="PANTHER" id="PTHR28051:SF1">
    <property type="entry name" value="PROTEIN MTL1-RELATED"/>
    <property type="match status" value="1"/>
</dbReference>
<feature type="compositionally biased region" description="Low complexity" evidence="1">
    <location>
        <begin position="693"/>
        <end position="707"/>
    </location>
</feature>
<feature type="region of interest" description="Disordered" evidence="1">
    <location>
        <begin position="243"/>
        <end position="271"/>
    </location>
</feature>
<evidence type="ECO:0000259" key="2">
    <source>
        <dbReference type="Pfam" id="PF08550"/>
    </source>
</evidence>
<dbReference type="EMBL" id="SGPM01000654">
    <property type="protein sequence ID" value="THH17439.1"/>
    <property type="molecule type" value="Genomic_DNA"/>
</dbReference>
<feature type="region of interest" description="Disordered" evidence="1">
    <location>
        <begin position="164"/>
        <end position="214"/>
    </location>
</feature>
<feature type="region of interest" description="Disordered" evidence="1">
    <location>
        <begin position="693"/>
        <end position="961"/>
    </location>
</feature>
<feature type="compositionally biased region" description="Basic and acidic residues" evidence="1">
    <location>
        <begin position="811"/>
        <end position="848"/>
    </location>
</feature>
<feature type="compositionally biased region" description="Acidic residues" evidence="1">
    <location>
        <begin position="171"/>
        <end position="185"/>
    </location>
</feature>
<dbReference type="OrthoDB" id="5563539at2759"/>
<protein>
    <recommendedName>
        <fullName evidence="2">Nitrogen regulatory protein areA GATA-like domain-containing protein</fullName>
    </recommendedName>
</protein>
<dbReference type="Pfam" id="PF08550">
    <property type="entry name" value="GATA_AreA"/>
    <property type="match status" value="1"/>
</dbReference>
<feature type="compositionally biased region" description="Acidic residues" evidence="1">
    <location>
        <begin position="318"/>
        <end position="334"/>
    </location>
</feature>
<feature type="compositionally biased region" description="Polar residues" evidence="1">
    <location>
        <begin position="511"/>
        <end position="523"/>
    </location>
</feature>